<comment type="caution">
    <text evidence="2">The sequence shown here is derived from an EMBL/GenBank/DDBJ whole genome shotgun (WGS) entry which is preliminary data.</text>
</comment>
<dbReference type="RefSeq" id="WP_127680333.1">
    <property type="nucleotide sequence ID" value="NZ_SACM01000001.1"/>
</dbReference>
<keyword evidence="3" id="KW-1185">Reference proteome</keyword>
<proteinExistence type="predicted"/>
<gene>
    <name evidence="2" type="ORF">EOD73_01880</name>
</gene>
<organism evidence="2 3">
    <name type="scientific">Inhella crocodyli</name>
    <dbReference type="NCBI Taxonomy" id="2499851"/>
    <lineage>
        <taxon>Bacteria</taxon>
        <taxon>Pseudomonadati</taxon>
        <taxon>Pseudomonadota</taxon>
        <taxon>Betaproteobacteria</taxon>
        <taxon>Burkholderiales</taxon>
        <taxon>Sphaerotilaceae</taxon>
        <taxon>Inhella</taxon>
    </lineage>
</organism>
<evidence type="ECO:0000313" key="2">
    <source>
        <dbReference type="EMBL" id="RVT87797.1"/>
    </source>
</evidence>
<reference evidence="2 3" key="1">
    <citation type="submission" date="2019-01" db="EMBL/GenBank/DDBJ databases">
        <authorList>
            <person name="Chen W.-M."/>
        </authorList>
    </citation>
    <scope>NUCLEOTIDE SEQUENCE [LARGE SCALE GENOMIC DNA]</scope>
    <source>
        <strain evidence="2 3">CCP-18</strain>
    </source>
</reference>
<feature type="chain" id="PRO_5018595290" description="Lipoprotein" evidence="1">
    <location>
        <begin position="21"/>
        <end position="108"/>
    </location>
</feature>
<dbReference type="EMBL" id="SACM01000001">
    <property type="protein sequence ID" value="RVT87797.1"/>
    <property type="molecule type" value="Genomic_DNA"/>
</dbReference>
<evidence type="ECO:0000313" key="3">
    <source>
        <dbReference type="Proteomes" id="UP000288587"/>
    </source>
</evidence>
<feature type="signal peptide" evidence="1">
    <location>
        <begin position="1"/>
        <end position="20"/>
    </location>
</feature>
<dbReference type="OrthoDB" id="8811364at2"/>
<name>A0A3S2UHF3_9BURK</name>
<protein>
    <recommendedName>
        <fullName evidence="4">Lipoprotein</fullName>
    </recommendedName>
</protein>
<accession>A0A3S2UHF3</accession>
<sequence>MQLIQTSILLVATAALTACASSPTYTGGRSWDDGWRQGVVESVNDALKWNQSVSCSRVAAPGDKFVVVAYRASNKPRWKFIPMSPKDAPAPKSKVLINANTCELVLNA</sequence>
<keyword evidence="1" id="KW-0732">Signal</keyword>
<dbReference type="AlphaFoldDB" id="A0A3S2UHF3"/>
<evidence type="ECO:0000256" key="1">
    <source>
        <dbReference type="SAM" id="SignalP"/>
    </source>
</evidence>
<evidence type="ECO:0008006" key="4">
    <source>
        <dbReference type="Google" id="ProtNLM"/>
    </source>
</evidence>
<dbReference type="Proteomes" id="UP000288587">
    <property type="component" value="Unassembled WGS sequence"/>
</dbReference>